<comment type="subcellular location">
    <subcellularLocation>
        <location evidence="2">Chromosome</location>
    </subcellularLocation>
    <subcellularLocation>
        <location evidence="1">Nucleus</location>
    </subcellularLocation>
</comment>
<dbReference type="OrthoDB" id="3221at2759"/>
<dbReference type="Proteomes" id="UP000012073">
    <property type="component" value="Unassembled WGS sequence"/>
</dbReference>
<keyword evidence="5" id="KW-0808">Transferase</keyword>
<dbReference type="InterPro" id="IPR001214">
    <property type="entry name" value="SET_dom"/>
</dbReference>
<keyword evidence="7" id="KW-0539">Nucleus</keyword>
<dbReference type="PhylomeDB" id="R7QQA5"/>
<dbReference type="CDD" id="cd05162">
    <property type="entry name" value="PWWP"/>
    <property type="match status" value="1"/>
</dbReference>
<dbReference type="KEGG" id="ccp:CHC_T00007124001"/>
<dbReference type="SMART" id="SM00293">
    <property type="entry name" value="PWWP"/>
    <property type="match status" value="1"/>
</dbReference>
<sequence length="617" mass="70987">MDASSGSDSHSSVVYDSKSSITGVNDAGATEALLRLAPIAEQENIVWTKIKGHPYWPTQHVRMTPEIEKQERFQKARRFRRKIDNTCVMYFGTCEVAFVNEGKSCIPWGEGLQRNMHLSQRNRSFFQRALKEVQDYCHRNTTYPRGWWCEPECIELYHRFADIYSTEHPNKKVKHFIKRADKELVFWAKVRGFPYWPVQILPRSMAREQYPQLKMPPENPTSPTNKLPCIFFGTGEVAMLPEKNLTPFGAGVARDYPVHSSRSDFMVAVGEIWGYLQEPRVWPSGYLSGAEWWNYEKTSQAESTSEAVAIVPHLPKYTPLKKSVWAVGVEPPPKPKKSEISCCECTSNGKESCCADAQCLNFASHYFCNVAACKGGEKCTNLAFHKRGSPRMKPFLTADQRGWGLRVEEHVKAGSFVIEYVGEIIDRDILEDRLERIQQEKSNEYYFMDLANDLLVDAKFKGNLSRFINSSCEPNCQTEKWYDSCTRQTHVGIFAIQDITPGTELTYNYCFEDYGLSGKRQKRSFMCQCGTSSCNMLEPIERKLMKKLVNKRLEVRWDDGWYPGVVELYNFKKKKFRVQYDDGDCEDLVLGLPLQEDDGVAFRLVEDKMSDELEQAK</sequence>
<protein>
    <submittedName>
        <fullName evidence="11">Uncharacterized protein</fullName>
    </submittedName>
</protein>
<dbReference type="Pfam" id="PF00856">
    <property type="entry name" value="SET"/>
    <property type="match status" value="1"/>
</dbReference>
<evidence type="ECO:0000256" key="3">
    <source>
        <dbReference type="ARBA" id="ARBA00022454"/>
    </source>
</evidence>
<dbReference type="Gene3D" id="2.170.270.10">
    <property type="entry name" value="SET domain"/>
    <property type="match status" value="1"/>
</dbReference>
<feature type="domain" description="PWWP" evidence="9">
    <location>
        <begin position="182"/>
        <end position="251"/>
    </location>
</feature>
<evidence type="ECO:0000259" key="10">
    <source>
        <dbReference type="PROSITE" id="PS51215"/>
    </source>
</evidence>
<dbReference type="Gramene" id="CDF40304">
    <property type="protein sequence ID" value="CDF40304"/>
    <property type="gene ID" value="CHC_T00007124001"/>
</dbReference>
<keyword evidence="4" id="KW-0489">Methyltransferase</keyword>
<dbReference type="SMART" id="SM00317">
    <property type="entry name" value="SET"/>
    <property type="match status" value="1"/>
</dbReference>
<dbReference type="GO" id="GO:0032259">
    <property type="term" value="P:methylation"/>
    <property type="evidence" value="ECO:0007669"/>
    <property type="project" value="UniProtKB-KW"/>
</dbReference>
<dbReference type="RefSeq" id="XP_005710598.1">
    <property type="nucleotide sequence ID" value="XM_005710541.1"/>
</dbReference>
<dbReference type="InterPro" id="IPR000313">
    <property type="entry name" value="PWWP_dom"/>
</dbReference>
<keyword evidence="12" id="KW-1185">Reference proteome</keyword>
<organism evidence="11 12">
    <name type="scientific">Chondrus crispus</name>
    <name type="common">Carrageen Irish moss</name>
    <name type="synonym">Polymorpha crispa</name>
    <dbReference type="NCBI Taxonomy" id="2769"/>
    <lineage>
        <taxon>Eukaryota</taxon>
        <taxon>Rhodophyta</taxon>
        <taxon>Florideophyceae</taxon>
        <taxon>Rhodymeniophycidae</taxon>
        <taxon>Gigartinales</taxon>
        <taxon>Gigartinaceae</taxon>
        <taxon>Chondrus</taxon>
    </lineage>
</organism>
<reference evidence="12" key="1">
    <citation type="journal article" date="2013" name="Proc. Natl. Acad. Sci. U.S.A.">
        <title>Genome structure and metabolic features in the red seaweed Chondrus crispus shed light on evolution of the Archaeplastida.</title>
        <authorList>
            <person name="Collen J."/>
            <person name="Porcel B."/>
            <person name="Carre W."/>
            <person name="Ball S.G."/>
            <person name="Chaparro C."/>
            <person name="Tonon T."/>
            <person name="Barbeyron T."/>
            <person name="Michel G."/>
            <person name="Noel B."/>
            <person name="Valentin K."/>
            <person name="Elias M."/>
            <person name="Artiguenave F."/>
            <person name="Arun A."/>
            <person name="Aury J.M."/>
            <person name="Barbosa-Neto J.F."/>
            <person name="Bothwell J.H."/>
            <person name="Bouget F.Y."/>
            <person name="Brillet L."/>
            <person name="Cabello-Hurtado F."/>
            <person name="Capella-Gutierrez S."/>
            <person name="Charrier B."/>
            <person name="Cladiere L."/>
            <person name="Cock J.M."/>
            <person name="Coelho S.M."/>
            <person name="Colleoni C."/>
            <person name="Czjzek M."/>
            <person name="Da Silva C."/>
            <person name="Delage L."/>
            <person name="Denoeud F."/>
            <person name="Deschamps P."/>
            <person name="Dittami S.M."/>
            <person name="Gabaldon T."/>
            <person name="Gachon C.M."/>
            <person name="Groisillier A."/>
            <person name="Herve C."/>
            <person name="Jabbari K."/>
            <person name="Katinka M."/>
            <person name="Kloareg B."/>
            <person name="Kowalczyk N."/>
            <person name="Labadie K."/>
            <person name="Leblanc C."/>
            <person name="Lopez P.J."/>
            <person name="McLachlan D.H."/>
            <person name="Meslet-Cladiere L."/>
            <person name="Moustafa A."/>
            <person name="Nehr Z."/>
            <person name="Nyvall Collen P."/>
            <person name="Panaud O."/>
            <person name="Partensky F."/>
            <person name="Poulain J."/>
            <person name="Rensing S.A."/>
            <person name="Rousvoal S."/>
            <person name="Samson G."/>
            <person name="Symeonidi A."/>
            <person name="Weissenbach J."/>
            <person name="Zambounis A."/>
            <person name="Wincker P."/>
            <person name="Boyen C."/>
        </authorList>
    </citation>
    <scope>NUCLEOTIDE SEQUENCE [LARGE SCALE GENOMIC DNA]</scope>
    <source>
        <strain evidence="12">cv. Stackhouse</strain>
    </source>
</reference>
<dbReference type="InterPro" id="IPR047365">
    <property type="entry name" value="Tudor_AtPTM-like"/>
</dbReference>
<dbReference type="Pfam" id="PF21743">
    <property type="entry name" value="PTM_DIR17_Tudor"/>
    <property type="match status" value="1"/>
</dbReference>
<dbReference type="GO" id="GO:0005694">
    <property type="term" value="C:chromosome"/>
    <property type="evidence" value="ECO:0007669"/>
    <property type="project" value="UniProtKB-SubCell"/>
</dbReference>
<evidence type="ECO:0000256" key="7">
    <source>
        <dbReference type="ARBA" id="ARBA00023242"/>
    </source>
</evidence>
<dbReference type="PROSITE" id="PS50280">
    <property type="entry name" value="SET"/>
    <property type="match status" value="1"/>
</dbReference>
<evidence type="ECO:0000259" key="9">
    <source>
        <dbReference type="PROSITE" id="PS50812"/>
    </source>
</evidence>
<dbReference type="AlphaFoldDB" id="R7QQA5"/>
<name>R7QQA5_CHOCR</name>
<dbReference type="EMBL" id="HG002154">
    <property type="protein sequence ID" value="CDF40304.1"/>
    <property type="molecule type" value="Genomic_DNA"/>
</dbReference>
<dbReference type="SMART" id="SM00570">
    <property type="entry name" value="AWS"/>
    <property type="match status" value="1"/>
</dbReference>
<feature type="domain" description="SET" evidence="8">
    <location>
        <begin position="390"/>
        <end position="510"/>
    </location>
</feature>
<dbReference type="InterPro" id="IPR046341">
    <property type="entry name" value="SET_dom_sf"/>
</dbReference>
<dbReference type="Gene3D" id="2.30.30.140">
    <property type="match status" value="3"/>
</dbReference>
<dbReference type="GO" id="GO:0042054">
    <property type="term" value="F:histone methyltransferase activity"/>
    <property type="evidence" value="ECO:0007669"/>
    <property type="project" value="InterPro"/>
</dbReference>
<evidence type="ECO:0000313" key="12">
    <source>
        <dbReference type="Proteomes" id="UP000012073"/>
    </source>
</evidence>
<dbReference type="PROSITE" id="PS51215">
    <property type="entry name" value="AWS"/>
    <property type="match status" value="1"/>
</dbReference>
<dbReference type="SUPFAM" id="SSF63748">
    <property type="entry name" value="Tudor/PWWP/MBT"/>
    <property type="match status" value="2"/>
</dbReference>
<evidence type="ECO:0000313" key="11">
    <source>
        <dbReference type="EMBL" id="CDF40304.1"/>
    </source>
</evidence>
<dbReference type="GeneID" id="17318311"/>
<dbReference type="InterPro" id="IPR006560">
    <property type="entry name" value="AWS_dom"/>
</dbReference>
<evidence type="ECO:0000256" key="1">
    <source>
        <dbReference type="ARBA" id="ARBA00004123"/>
    </source>
</evidence>
<evidence type="ECO:0000256" key="4">
    <source>
        <dbReference type="ARBA" id="ARBA00022603"/>
    </source>
</evidence>
<dbReference type="GO" id="GO:0005634">
    <property type="term" value="C:nucleus"/>
    <property type="evidence" value="ECO:0007669"/>
    <property type="project" value="UniProtKB-SubCell"/>
</dbReference>
<evidence type="ECO:0000256" key="2">
    <source>
        <dbReference type="ARBA" id="ARBA00004286"/>
    </source>
</evidence>
<evidence type="ECO:0000259" key="8">
    <source>
        <dbReference type="PROSITE" id="PS50280"/>
    </source>
</evidence>
<gene>
    <name evidence="11" type="ORF">CHC_T00007124001</name>
</gene>
<dbReference type="STRING" id="2769.R7QQA5"/>
<proteinExistence type="predicted"/>
<dbReference type="SUPFAM" id="SSF82199">
    <property type="entry name" value="SET domain"/>
    <property type="match status" value="1"/>
</dbReference>
<dbReference type="PROSITE" id="PS50812">
    <property type="entry name" value="PWWP"/>
    <property type="match status" value="2"/>
</dbReference>
<feature type="domain" description="PWWP" evidence="9">
    <location>
        <begin position="42"/>
        <end position="111"/>
    </location>
</feature>
<accession>R7QQA5</accession>
<evidence type="ECO:0000256" key="5">
    <source>
        <dbReference type="ARBA" id="ARBA00022679"/>
    </source>
</evidence>
<feature type="domain" description="AWS" evidence="10">
    <location>
        <begin position="338"/>
        <end position="388"/>
    </location>
</feature>
<keyword evidence="3" id="KW-0158">Chromosome</keyword>
<keyword evidence="6" id="KW-0949">S-adenosyl-L-methionine</keyword>
<dbReference type="InterPro" id="IPR050777">
    <property type="entry name" value="SET2_Histone-Lys_MeTrsfase"/>
</dbReference>
<dbReference type="Pfam" id="PF00855">
    <property type="entry name" value="PWWP"/>
    <property type="match status" value="2"/>
</dbReference>
<evidence type="ECO:0000256" key="6">
    <source>
        <dbReference type="ARBA" id="ARBA00022691"/>
    </source>
</evidence>
<dbReference type="PANTHER" id="PTHR22884">
    <property type="entry name" value="SET DOMAIN PROTEINS"/>
    <property type="match status" value="1"/>
</dbReference>